<keyword evidence="6" id="KW-1185">Reference proteome</keyword>
<feature type="compositionally biased region" description="Polar residues" evidence="3">
    <location>
        <begin position="165"/>
        <end position="174"/>
    </location>
</feature>
<feature type="DNA-binding region" description="Homeobox" evidence="1">
    <location>
        <begin position="249"/>
        <end position="300"/>
    </location>
</feature>
<protein>
    <recommendedName>
        <fullName evidence="4">Homeobox domain-containing protein</fullName>
    </recommendedName>
</protein>
<feature type="region of interest" description="Disordered" evidence="3">
    <location>
        <begin position="230"/>
        <end position="250"/>
    </location>
</feature>
<keyword evidence="1 2" id="KW-0539">Nucleus</keyword>
<dbReference type="InterPro" id="IPR009057">
    <property type="entry name" value="Homeodomain-like_sf"/>
</dbReference>
<gene>
    <name evidence="5" type="ORF">DFH94DRAFT_728289</name>
</gene>
<comment type="caution">
    <text evidence="5">The sequence shown here is derived from an EMBL/GenBank/DDBJ whole genome shotgun (WGS) entry which is preliminary data.</text>
</comment>
<reference evidence="5" key="2">
    <citation type="journal article" date="2020" name="Nat. Commun.">
        <title>Large-scale genome sequencing of mycorrhizal fungi provides insights into the early evolution of symbiotic traits.</title>
        <authorList>
            <person name="Miyauchi S."/>
            <person name="Kiss E."/>
            <person name="Kuo A."/>
            <person name="Drula E."/>
            <person name="Kohler A."/>
            <person name="Sanchez-Garcia M."/>
            <person name="Morin E."/>
            <person name="Andreopoulos B."/>
            <person name="Barry K.W."/>
            <person name="Bonito G."/>
            <person name="Buee M."/>
            <person name="Carver A."/>
            <person name="Chen C."/>
            <person name="Cichocki N."/>
            <person name="Clum A."/>
            <person name="Culley D."/>
            <person name="Crous P.W."/>
            <person name="Fauchery L."/>
            <person name="Girlanda M."/>
            <person name="Hayes R.D."/>
            <person name="Keri Z."/>
            <person name="LaButti K."/>
            <person name="Lipzen A."/>
            <person name="Lombard V."/>
            <person name="Magnuson J."/>
            <person name="Maillard F."/>
            <person name="Murat C."/>
            <person name="Nolan M."/>
            <person name="Ohm R.A."/>
            <person name="Pangilinan J."/>
            <person name="Pereira M.F."/>
            <person name="Perotto S."/>
            <person name="Peter M."/>
            <person name="Pfister S."/>
            <person name="Riley R."/>
            <person name="Sitrit Y."/>
            <person name="Stielow J.B."/>
            <person name="Szollosi G."/>
            <person name="Zifcakova L."/>
            <person name="Stursova M."/>
            <person name="Spatafora J.W."/>
            <person name="Tedersoo L."/>
            <person name="Vaario L.M."/>
            <person name="Yamada A."/>
            <person name="Yan M."/>
            <person name="Wang P."/>
            <person name="Xu J."/>
            <person name="Bruns T."/>
            <person name="Baldrian P."/>
            <person name="Vilgalys R."/>
            <person name="Dunand C."/>
            <person name="Henrissat B."/>
            <person name="Grigoriev I.V."/>
            <person name="Hibbett D."/>
            <person name="Nagy L.G."/>
            <person name="Martin F.M."/>
        </authorList>
    </citation>
    <scope>NUCLEOTIDE SEQUENCE</scope>
    <source>
        <strain evidence="5">Prilba</strain>
    </source>
</reference>
<dbReference type="PROSITE" id="PS50071">
    <property type="entry name" value="HOMEOBOX_2"/>
    <property type="match status" value="1"/>
</dbReference>
<dbReference type="GO" id="GO:0005634">
    <property type="term" value="C:nucleus"/>
    <property type="evidence" value="ECO:0007669"/>
    <property type="project" value="UniProtKB-SubCell"/>
</dbReference>
<feature type="domain" description="Homeobox" evidence="4">
    <location>
        <begin position="247"/>
        <end position="299"/>
    </location>
</feature>
<dbReference type="SUPFAM" id="SSF46689">
    <property type="entry name" value="Homeodomain-like"/>
    <property type="match status" value="1"/>
</dbReference>
<feature type="compositionally biased region" description="Polar residues" evidence="3">
    <location>
        <begin position="43"/>
        <end position="61"/>
    </location>
</feature>
<organism evidence="5 6">
    <name type="scientific">Russula ochroleuca</name>
    <dbReference type="NCBI Taxonomy" id="152965"/>
    <lineage>
        <taxon>Eukaryota</taxon>
        <taxon>Fungi</taxon>
        <taxon>Dikarya</taxon>
        <taxon>Basidiomycota</taxon>
        <taxon>Agaricomycotina</taxon>
        <taxon>Agaricomycetes</taxon>
        <taxon>Russulales</taxon>
        <taxon>Russulaceae</taxon>
        <taxon>Russula</taxon>
    </lineage>
</organism>
<dbReference type="Proteomes" id="UP000759537">
    <property type="component" value="Unassembled WGS sequence"/>
</dbReference>
<dbReference type="Pfam" id="PF00046">
    <property type="entry name" value="Homeodomain"/>
    <property type="match status" value="1"/>
</dbReference>
<feature type="region of interest" description="Disordered" evidence="3">
    <location>
        <begin position="99"/>
        <end position="129"/>
    </location>
</feature>
<dbReference type="AlphaFoldDB" id="A0A9P5TB92"/>
<dbReference type="CDD" id="cd00086">
    <property type="entry name" value="homeodomain"/>
    <property type="match status" value="1"/>
</dbReference>
<accession>A0A9P5TB92</accession>
<feature type="region of interest" description="Disordered" evidence="3">
    <location>
        <begin position="165"/>
        <end position="187"/>
    </location>
</feature>
<evidence type="ECO:0000256" key="1">
    <source>
        <dbReference type="PROSITE-ProRule" id="PRU00108"/>
    </source>
</evidence>
<dbReference type="EMBL" id="WHVB01000005">
    <property type="protein sequence ID" value="KAF8482589.1"/>
    <property type="molecule type" value="Genomic_DNA"/>
</dbReference>
<evidence type="ECO:0000256" key="3">
    <source>
        <dbReference type="SAM" id="MobiDB-lite"/>
    </source>
</evidence>
<proteinExistence type="predicted"/>
<dbReference type="OrthoDB" id="6159439at2759"/>
<evidence type="ECO:0000259" key="4">
    <source>
        <dbReference type="PROSITE" id="PS50071"/>
    </source>
</evidence>
<feature type="compositionally biased region" description="Polar residues" evidence="3">
    <location>
        <begin position="10"/>
        <end position="25"/>
    </location>
</feature>
<dbReference type="SMART" id="SM00389">
    <property type="entry name" value="HOX"/>
    <property type="match status" value="1"/>
</dbReference>
<reference evidence="5" key="1">
    <citation type="submission" date="2019-10" db="EMBL/GenBank/DDBJ databases">
        <authorList>
            <consortium name="DOE Joint Genome Institute"/>
            <person name="Kuo A."/>
            <person name="Miyauchi S."/>
            <person name="Kiss E."/>
            <person name="Drula E."/>
            <person name="Kohler A."/>
            <person name="Sanchez-Garcia M."/>
            <person name="Andreopoulos B."/>
            <person name="Barry K.W."/>
            <person name="Bonito G."/>
            <person name="Buee M."/>
            <person name="Carver A."/>
            <person name="Chen C."/>
            <person name="Cichocki N."/>
            <person name="Clum A."/>
            <person name="Culley D."/>
            <person name="Crous P.W."/>
            <person name="Fauchery L."/>
            <person name="Girlanda M."/>
            <person name="Hayes R."/>
            <person name="Keri Z."/>
            <person name="LaButti K."/>
            <person name="Lipzen A."/>
            <person name="Lombard V."/>
            <person name="Magnuson J."/>
            <person name="Maillard F."/>
            <person name="Morin E."/>
            <person name="Murat C."/>
            <person name="Nolan M."/>
            <person name="Ohm R."/>
            <person name="Pangilinan J."/>
            <person name="Pereira M."/>
            <person name="Perotto S."/>
            <person name="Peter M."/>
            <person name="Riley R."/>
            <person name="Sitrit Y."/>
            <person name="Stielow B."/>
            <person name="Szollosi G."/>
            <person name="Zifcakova L."/>
            <person name="Stursova M."/>
            <person name="Spatafora J.W."/>
            <person name="Tedersoo L."/>
            <person name="Vaario L.-M."/>
            <person name="Yamada A."/>
            <person name="Yan M."/>
            <person name="Wang P."/>
            <person name="Xu J."/>
            <person name="Bruns T."/>
            <person name="Baldrian P."/>
            <person name="Vilgalys R."/>
            <person name="Henrissat B."/>
            <person name="Grigoriev I.V."/>
            <person name="Hibbett D."/>
            <person name="Nagy L.G."/>
            <person name="Martin F.M."/>
        </authorList>
    </citation>
    <scope>NUCLEOTIDE SEQUENCE</scope>
    <source>
        <strain evidence="5">Prilba</strain>
    </source>
</reference>
<evidence type="ECO:0000256" key="2">
    <source>
        <dbReference type="RuleBase" id="RU000682"/>
    </source>
</evidence>
<evidence type="ECO:0000313" key="5">
    <source>
        <dbReference type="EMBL" id="KAF8482589.1"/>
    </source>
</evidence>
<keyword evidence="1 2" id="KW-0371">Homeobox</keyword>
<feature type="compositionally biased region" description="Polar residues" evidence="3">
    <location>
        <begin position="99"/>
        <end position="118"/>
    </location>
</feature>
<evidence type="ECO:0000313" key="6">
    <source>
        <dbReference type="Proteomes" id="UP000759537"/>
    </source>
</evidence>
<comment type="subcellular location">
    <subcellularLocation>
        <location evidence="1 2">Nucleus</location>
    </subcellularLocation>
</comment>
<sequence length="305" mass="33543">MSHHNYPNPGRQSRLSHTGTNSHSGSLYPEQGRTILPPLTIAFPTSDSPVSNTNYINPQRSTPVPYEPPYYPPAQQQQTHAPYTNYPSYQQLSETRYHSGQTNTGVSYNRPSPPSSSADPWRPPPLDVPAGGRVQGQAYYQYHADPQIPHTSNVMHSPVYSPASSIPQYQSTPSPAYPAVHSSSRGPGTVPTGAGANIPYQLSTAMGHASLDDTNSIYRGSRALPYARAPAAPSPVPYDVPPESQEPTIKKKRKRADARQLEALNRMYARTAFPSTEERQQLARDLDMSARSVQIWLAHALIYTP</sequence>
<name>A0A9P5TB92_9AGAM</name>
<dbReference type="InterPro" id="IPR001356">
    <property type="entry name" value="HD"/>
</dbReference>
<keyword evidence="1 2" id="KW-0238">DNA-binding</keyword>
<dbReference type="GO" id="GO:0003677">
    <property type="term" value="F:DNA binding"/>
    <property type="evidence" value="ECO:0007669"/>
    <property type="project" value="UniProtKB-UniRule"/>
</dbReference>
<dbReference type="Gene3D" id="1.10.10.60">
    <property type="entry name" value="Homeodomain-like"/>
    <property type="match status" value="1"/>
</dbReference>
<feature type="region of interest" description="Disordered" evidence="3">
    <location>
        <begin position="1"/>
        <end position="81"/>
    </location>
</feature>